<dbReference type="AlphaFoldDB" id="A0A1H6DA34"/>
<keyword evidence="3" id="KW-1185">Reference proteome</keyword>
<dbReference type="InterPro" id="IPR022744">
    <property type="entry name" value="MeTrfase_dom_put"/>
</dbReference>
<dbReference type="InterPro" id="IPR029063">
    <property type="entry name" value="SAM-dependent_MTases_sf"/>
</dbReference>
<sequence length="217" mass="23308">MTGLDWHAWHSAYGSPDSELTRRLRTVTAHITSALDEAPPGPLRVVSVCAGEGRDILGALAGHPRRSDVSARLVELDPRNTEAAREAAAALGLSGVEVVTGDASLTDAYLDAVPAHLVLMVGVFGNISPADIERTTGFLGHLCAPGGLVVWTRNRKDPDLFPRVCGWLEERGFERVRISEPGVRQGVGVHRRTGAPGRLPSGERMFTFIGYDVLNAR</sequence>
<feature type="domain" description="Methyltransferase" evidence="1">
    <location>
        <begin position="41"/>
        <end position="159"/>
    </location>
</feature>
<name>A0A1H6DA34_9ACTN</name>
<reference evidence="2 3" key="1">
    <citation type="submission" date="2016-10" db="EMBL/GenBank/DDBJ databases">
        <authorList>
            <person name="de Groot N.N."/>
        </authorList>
    </citation>
    <scope>NUCLEOTIDE SEQUENCE [LARGE SCALE GENOMIC DNA]</scope>
    <source>
        <strain evidence="2 3">CGMCC 4.2023</strain>
    </source>
</reference>
<evidence type="ECO:0000259" key="1">
    <source>
        <dbReference type="Pfam" id="PF12147"/>
    </source>
</evidence>
<protein>
    <submittedName>
        <fullName evidence="2">Putative methyltransferase</fullName>
    </submittedName>
</protein>
<keyword evidence="2" id="KW-0808">Transferase</keyword>
<dbReference type="GO" id="GO:0032259">
    <property type="term" value="P:methylation"/>
    <property type="evidence" value="ECO:0007669"/>
    <property type="project" value="UniProtKB-KW"/>
</dbReference>
<proteinExistence type="predicted"/>
<gene>
    <name evidence="2" type="ORF">SAMN05216223_11361</name>
</gene>
<dbReference type="SUPFAM" id="SSF53335">
    <property type="entry name" value="S-adenosyl-L-methionine-dependent methyltransferases"/>
    <property type="match status" value="1"/>
</dbReference>
<accession>A0A1H6DA34</accession>
<dbReference type="Gene3D" id="3.40.50.150">
    <property type="entry name" value="Vaccinia Virus protein VP39"/>
    <property type="match status" value="1"/>
</dbReference>
<dbReference type="GO" id="GO:0008168">
    <property type="term" value="F:methyltransferase activity"/>
    <property type="evidence" value="ECO:0007669"/>
    <property type="project" value="UniProtKB-KW"/>
</dbReference>
<dbReference type="Proteomes" id="UP000236754">
    <property type="component" value="Unassembled WGS sequence"/>
</dbReference>
<evidence type="ECO:0000313" key="3">
    <source>
        <dbReference type="Proteomes" id="UP000236754"/>
    </source>
</evidence>
<evidence type="ECO:0000313" key="2">
    <source>
        <dbReference type="EMBL" id="SEG82022.1"/>
    </source>
</evidence>
<organism evidence="2 3">
    <name type="scientific">Actinacidiphila yanglinensis</name>
    <dbReference type="NCBI Taxonomy" id="310779"/>
    <lineage>
        <taxon>Bacteria</taxon>
        <taxon>Bacillati</taxon>
        <taxon>Actinomycetota</taxon>
        <taxon>Actinomycetes</taxon>
        <taxon>Kitasatosporales</taxon>
        <taxon>Streptomycetaceae</taxon>
        <taxon>Actinacidiphila</taxon>
    </lineage>
</organism>
<dbReference type="RefSeq" id="WP_322973676.1">
    <property type="nucleotide sequence ID" value="NZ_FNVU01000013.1"/>
</dbReference>
<dbReference type="EMBL" id="FNVU01000013">
    <property type="protein sequence ID" value="SEG82022.1"/>
    <property type="molecule type" value="Genomic_DNA"/>
</dbReference>
<keyword evidence="2" id="KW-0489">Methyltransferase</keyword>
<dbReference type="Pfam" id="PF12147">
    <property type="entry name" value="Methyltransf_20"/>
    <property type="match status" value="1"/>
</dbReference>